<keyword evidence="4" id="KW-1185">Reference proteome</keyword>
<dbReference type="Proteomes" id="UP000321726">
    <property type="component" value="Unassembled WGS sequence"/>
</dbReference>
<accession>A0A1M7GB97</accession>
<gene>
    <name evidence="1" type="ORF">HCU01_16810</name>
    <name evidence="2" type="ORF">SAMN05660971_02274</name>
</gene>
<dbReference type="EMBL" id="BJXU01000054">
    <property type="protein sequence ID" value="GEN23732.1"/>
    <property type="molecule type" value="Genomic_DNA"/>
</dbReference>
<name>A0A1M7GB97_9GAMM</name>
<dbReference type="EMBL" id="FRCA01000005">
    <property type="protein sequence ID" value="SHM13511.1"/>
    <property type="molecule type" value="Genomic_DNA"/>
</dbReference>
<evidence type="ECO:0000313" key="2">
    <source>
        <dbReference type="EMBL" id="SHM13511.1"/>
    </source>
</evidence>
<dbReference type="RefSeq" id="WP_073435305.1">
    <property type="nucleotide sequence ID" value="NZ_BJXU01000054.1"/>
</dbReference>
<evidence type="ECO:0000313" key="1">
    <source>
        <dbReference type="EMBL" id="GEN23732.1"/>
    </source>
</evidence>
<dbReference type="Gene3D" id="2.60.120.10">
    <property type="entry name" value="Jelly Rolls"/>
    <property type="match status" value="1"/>
</dbReference>
<dbReference type="STRING" id="44933.SAMN05660971_02274"/>
<reference evidence="1 4" key="2">
    <citation type="submission" date="2019-07" db="EMBL/GenBank/DDBJ databases">
        <title>Whole genome shotgun sequence of Halomonas cupida NBRC 102219.</title>
        <authorList>
            <person name="Hosoyama A."/>
            <person name="Uohara A."/>
            <person name="Ohji S."/>
            <person name="Ichikawa N."/>
        </authorList>
    </citation>
    <scope>NUCLEOTIDE SEQUENCE [LARGE SCALE GENOMIC DNA]</scope>
    <source>
        <strain evidence="1 4">NBRC 102219</strain>
    </source>
</reference>
<reference evidence="2 3" key="1">
    <citation type="submission" date="2016-11" db="EMBL/GenBank/DDBJ databases">
        <authorList>
            <person name="Jaros S."/>
            <person name="Januszkiewicz K."/>
            <person name="Wedrychowicz H."/>
        </authorList>
    </citation>
    <scope>NUCLEOTIDE SEQUENCE [LARGE SCALE GENOMIC DNA]</scope>
    <source>
        <strain evidence="2 3">DSM 4740</strain>
    </source>
</reference>
<dbReference type="OrthoDB" id="7059163at2"/>
<organism evidence="2 3">
    <name type="scientific">Halomonas cupida</name>
    <dbReference type="NCBI Taxonomy" id="44933"/>
    <lineage>
        <taxon>Bacteria</taxon>
        <taxon>Pseudomonadati</taxon>
        <taxon>Pseudomonadota</taxon>
        <taxon>Gammaproteobacteria</taxon>
        <taxon>Oceanospirillales</taxon>
        <taxon>Halomonadaceae</taxon>
        <taxon>Halomonas</taxon>
    </lineage>
</organism>
<dbReference type="Proteomes" id="UP000184123">
    <property type="component" value="Unassembled WGS sequence"/>
</dbReference>
<protein>
    <submittedName>
        <fullName evidence="2">Predicted metal-dependent enzyme of the double-stranded beta helix superfamily</fullName>
    </submittedName>
</protein>
<dbReference type="InterPro" id="IPR014710">
    <property type="entry name" value="RmlC-like_jellyroll"/>
</dbReference>
<evidence type="ECO:0000313" key="3">
    <source>
        <dbReference type="Proteomes" id="UP000184123"/>
    </source>
</evidence>
<evidence type="ECO:0000313" key="4">
    <source>
        <dbReference type="Proteomes" id="UP000321726"/>
    </source>
</evidence>
<dbReference type="InterPro" id="IPR011051">
    <property type="entry name" value="RmlC_Cupin_sf"/>
</dbReference>
<proteinExistence type="predicted"/>
<dbReference type="CDD" id="cd10548">
    <property type="entry name" value="cupin_CDO"/>
    <property type="match status" value="1"/>
</dbReference>
<dbReference type="SUPFAM" id="SSF51182">
    <property type="entry name" value="RmlC-like cupins"/>
    <property type="match status" value="1"/>
</dbReference>
<sequence length="205" mass="22558">MDATHQVRQTSVDAMLEGVRETLFDQGLSRSTLASVLEQLKELAARSELWGAEDFPPPEEGEHQARYLIAQQPDKTFALYLNVMRPGKRIPPHDHTTWACIAGVEGEECNTLYRRLDDGSVDGRAELEVSAERLIGAGDGIALMPDDIHSVVIDGDAPIRHLHLYGRALETLDARTVFDLEAGTCRPMDIGVKTRQAGKTLQAGE</sequence>
<dbReference type="AlphaFoldDB" id="A0A1M7GB97"/>